<protein>
    <submittedName>
        <fullName evidence="5">Alpha/beta hydrolase</fullName>
    </submittedName>
    <submittedName>
        <fullName evidence="4">Predicted dienelactone hydrolase</fullName>
    </submittedName>
</protein>
<keyword evidence="6" id="KW-1185">Reference proteome</keyword>
<reference evidence="4 6" key="1">
    <citation type="submission" date="2015-03" db="EMBL/GenBank/DDBJ databases">
        <authorList>
            <consortium name="Pathogen Informatics"/>
            <person name="Murphy D."/>
        </authorList>
    </citation>
    <scope>NUCLEOTIDE SEQUENCE [LARGE SCALE GENOMIC DNA]</scope>
    <source>
        <strain evidence="4">Type strain: CIP110231</strain>
        <strain evidence="6">type strain: CIP110231</strain>
    </source>
</reference>
<evidence type="ECO:0000256" key="2">
    <source>
        <dbReference type="SAM" id="SignalP"/>
    </source>
</evidence>
<evidence type="ECO:0000313" key="7">
    <source>
        <dbReference type="Proteomes" id="UP001167864"/>
    </source>
</evidence>
<dbReference type="Pfam" id="PF12146">
    <property type="entry name" value="Hydrolase_4"/>
    <property type="match status" value="1"/>
</dbReference>
<dbReference type="EMBL" id="CPYD01000019">
    <property type="protein sequence ID" value="CNF24661.1"/>
    <property type="molecule type" value="Genomic_DNA"/>
</dbReference>
<evidence type="ECO:0000256" key="1">
    <source>
        <dbReference type="ARBA" id="ARBA00022801"/>
    </source>
</evidence>
<evidence type="ECO:0000313" key="6">
    <source>
        <dbReference type="Proteomes" id="UP000040578"/>
    </source>
</evidence>
<proteinExistence type="predicted"/>
<evidence type="ECO:0000259" key="3">
    <source>
        <dbReference type="Pfam" id="PF12146"/>
    </source>
</evidence>
<dbReference type="SUPFAM" id="SSF53474">
    <property type="entry name" value="alpha/beta-Hydrolases"/>
    <property type="match status" value="1"/>
</dbReference>
<dbReference type="GO" id="GO:0052689">
    <property type="term" value="F:carboxylic ester hydrolase activity"/>
    <property type="evidence" value="ECO:0007669"/>
    <property type="project" value="UniProtKB-ARBA"/>
</dbReference>
<gene>
    <name evidence="4" type="ORF">ERS137967_03655</name>
    <name evidence="5" type="ORF">QVN42_17775</name>
</gene>
<dbReference type="Proteomes" id="UP001167864">
    <property type="component" value="Unassembled WGS sequence"/>
</dbReference>
<accession>A0AAW7K8B6</accession>
<dbReference type="InterPro" id="IPR029058">
    <property type="entry name" value="AB_hydrolase_fold"/>
</dbReference>
<feature type="signal peptide" evidence="2">
    <location>
        <begin position="1"/>
        <end position="23"/>
    </location>
</feature>
<name>A0AAW7K8B6_9GAMM</name>
<feature type="chain" id="PRO_5043499305" evidence="2">
    <location>
        <begin position="24"/>
        <end position="383"/>
    </location>
</feature>
<reference evidence="5" key="2">
    <citation type="submission" date="2023-06" db="EMBL/GenBank/DDBJ databases">
        <authorList>
            <person name="Polev D.E."/>
            <person name="Saitova A.T."/>
            <person name="Bogumilchik E.A."/>
            <person name="Kokorina G.I."/>
            <person name="Voskresenskaia E.A."/>
        </authorList>
    </citation>
    <scope>NUCLEOTIDE SEQUENCE</scope>
    <source>
        <strain evidence="5">2145 StPb PI</strain>
    </source>
</reference>
<dbReference type="InterPro" id="IPR050261">
    <property type="entry name" value="FrsA_esterase"/>
</dbReference>
<dbReference type="EMBL" id="JAUEHU010000026">
    <property type="protein sequence ID" value="MDN0089202.1"/>
    <property type="molecule type" value="Genomic_DNA"/>
</dbReference>
<evidence type="ECO:0000313" key="5">
    <source>
        <dbReference type="EMBL" id="MDN0089202.1"/>
    </source>
</evidence>
<feature type="domain" description="Serine aminopeptidase S33" evidence="3">
    <location>
        <begin position="82"/>
        <end position="234"/>
    </location>
</feature>
<dbReference type="PANTHER" id="PTHR22946">
    <property type="entry name" value="DIENELACTONE HYDROLASE DOMAIN-CONTAINING PROTEIN-RELATED"/>
    <property type="match status" value="1"/>
</dbReference>
<organism evidence="5 7">
    <name type="scientific">Yersinia nurmii</name>
    <dbReference type="NCBI Taxonomy" id="685706"/>
    <lineage>
        <taxon>Bacteria</taxon>
        <taxon>Pseudomonadati</taxon>
        <taxon>Pseudomonadota</taxon>
        <taxon>Gammaproteobacteria</taxon>
        <taxon>Enterobacterales</taxon>
        <taxon>Yersiniaceae</taxon>
        <taxon>Yersinia</taxon>
    </lineage>
</organism>
<dbReference type="Gene3D" id="3.40.50.1820">
    <property type="entry name" value="alpha/beta hydrolase"/>
    <property type="match status" value="1"/>
</dbReference>
<keyword evidence="1 5" id="KW-0378">Hydrolase</keyword>
<dbReference type="RefSeq" id="WP_053215286.1">
    <property type="nucleotide sequence ID" value="NZ_CPYD01000019.1"/>
</dbReference>
<evidence type="ECO:0000313" key="4">
    <source>
        <dbReference type="EMBL" id="CNF24661.1"/>
    </source>
</evidence>
<dbReference type="InterPro" id="IPR022742">
    <property type="entry name" value="Hydrolase_4"/>
</dbReference>
<dbReference type="Proteomes" id="UP000040578">
    <property type="component" value="Unassembled WGS sequence"/>
</dbReference>
<dbReference type="AlphaFoldDB" id="A0AAW7K8B6"/>
<comment type="caution">
    <text evidence="5">The sequence shown here is derived from an EMBL/GenBank/DDBJ whole genome shotgun (WGS) entry which is preliminary data.</text>
</comment>
<sequence length="383" mass="42766">MIQALLKNKWIFSLLFFAETALSADLLDKVLRETIVYQPVIEASSGKIFTIRINLYQPAGNGPFPLVILNHGIDPDGNPNERTRFHVAAREFVKRGYVVMAPQRFGFGGSEGPFDTVPCQPESYASRSLQELNATLSHARQLPYVDNEKIIIAGHSVGGLITMKAGEQEMQGVKGLINMAGGYNWPDCDWKTPLMATMQQAGHSSLPSLWVYTENDSLFSIELGQAMFESYRENWLNTNGAHVVMPRFVALKPFANEGHAFFQWQDGVQFWWPPVAMFLTELGLPTAIVTDITAPSRNEASGFASIHDVESVPFSERNKESGREAYKQFLAAESPRAFALSEDGDSWGWFDKQNNVLEDALEICNNNTLKACRIYANDGDVVW</sequence>
<dbReference type="PANTHER" id="PTHR22946:SF9">
    <property type="entry name" value="POLYKETIDE TRANSFERASE AF380"/>
    <property type="match status" value="1"/>
</dbReference>
<keyword evidence="2" id="KW-0732">Signal</keyword>